<dbReference type="PANTHER" id="PTHR43750:SF3">
    <property type="entry name" value="UDP-GLUCOSE 6-DEHYDROGENASE TUAD"/>
    <property type="match status" value="1"/>
</dbReference>
<dbReference type="RefSeq" id="WP_119887034.1">
    <property type="nucleotide sequence ID" value="NZ_CP067169.1"/>
</dbReference>
<dbReference type="GO" id="GO:0051287">
    <property type="term" value="F:NAD binding"/>
    <property type="evidence" value="ECO:0007669"/>
    <property type="project" value="InterPro"/>
</dbReference>
<dbReference type="OrthoDB" id="9803238at2"/>
<dbReference type="Proteomes" id="UP000285530">
    <property type="component" value="Unassembled WGS sequence"/>
</dbReference>
<keyword evidence="4" id="KW-1185">Reference proteome</keyword>
<dbReference type="InterPro" id="IPR036291">
    <property type="entry name" value="NAD(P)-bd_dom_sf"/>
</dbReference>
<feature type="domain" description="UDP-glucose/GDP-mannose dehydrogenase N-terminal" evidence="2">
    <location>
        <begin position="25"/>
        <end position="208"/>
    </location>
</feature>
<gene>
    <name evidence="3" type="ORF">D3P06_13440</name>
</gene>
<dbReference type="Pfam" id="PF03721">
    <property type="entry name" value="UDPG_MGDP_dh_N"/>
    <property type="match status" value="1"/>
</dbReference>
<evidence type="ECO:0000313" key="4">
    <source>
        <dbReference type="Proteomes" id="UP000285530"/>
    </source>
</evidence>
<sequence>MFVTASHRPVPTAPARPVTGHRPVISVIGMGPEGLVTVAALADLGHRVIAVDMDPDRLAMLMPDADLQDLTEPGLALLLRQGVASGRITACDDMMEGVLSSDVTIVTGGCGQDAFGAPDSYALTATGRALGRMLALKDGFHVVLQQAPVAPGTTRGVLIAAMEDGSGLEAGRDFGVCHWPARLRAGRALADFRAPSQAVLGVGDRRTAIRIGAILSQLDVTPVLTSIEVAEMAGGLPGHSDTRPDNVIFPMLGALAQVRRAGV</sequence>
<protein>
    <recommendedName>
        <fullName evidence="1">UDP-glucose 6-dehydrogenase</fullName>
    </recommendedName>
</protein>
<dbReference type="SUPFAM" id="SSF51735">
    <property type="entry name" value="NAD(P)-binding Rossmann-fold domains"/>
    <property type="match status" value="1"/>
</dbReference>
<dbReference type="AlphaFoldDB" id="A0A418ZSQ8"/>
<name>A0A418ZSQ8_9RHOB</name>
<organism evidence="3 4">
    <name type="scientific">Paracoccus aestuarii</name>
    <dbReference type="NCBI Taxonomy" id="453842"/>
    <lineage>
        <taxon>Bacteria</taxon>
        <taxon>Pseudomonadati</taxon>
        <taxon>Pseudomonadota</taxon>
        <taxon>Alphaproteobacteria</taxon>
        <taxon>Rhodobacterales</taxon>
        <taxon>Paracoccaceae</taxon>
        <taxon>Paracoccus</taxon>
    </lineage>
</organism>
<accession>A0A418ZSQ8</accession>
<dbReference type="PANTHER" id="PTHR43750">
    <property type="entry name" value="UDP-GLUCOSE 6-DEHYDROGENASE TUAD"/>
    <property type="match status" value="1"/>
</dbReference>
<evidence type="ECO:0000313" key="3">
    <source>
        <dbReference type="EMBL" id="RJL00489.1"/>
    </source>
</evidence>
<dbReference type="EMBL" id="QZEV01000079">
    <property type="protein sequence ID" value="RJL00489.1"/>
    <property type="molecule type" value="Genomic_DNA"/>
</dbReference>
<reference evidence="3 4" key="1">
    <citation type="submission" date="2018-09" db="EMBL/GenBank/DDBJ databases">
        <title>Paracoccus onubensis nov. sp. a moderate halophilic bacterium isolated from Gruta de las Maravillas (Aracena, Spain).</title>
        <authorList>
            <person name="Jurado V."/>
            <person name="Gutierrez-Patricio S."/>
            <person name="Gonzalez-Pimentel J.L."/>
            <person name="Laiz L."/>
            <person name="Saiz-Jimenez C."/>
        </authorList>
    </citation>
    <scope>NUCLEOTIDE SEQUENCE [LARGE SCALE GENOMIC DNA]</scope>
    <source>
        <strain evidence="3 4">DSM 19484</strain>
    </source>
</reference>
<evidence type="ECO:0000256" key="1">
    <source>
        <dbReference type="ARBA" id="ARBA00015132"/>
    </source>
</evidence>
<dbReference type="InterPro" id="IPR001732">
    <property type="entry name" value="UDP-Glc/GDP-Man_DH_N"/>
</dbReference>
<dbReference type="GO" id="GO:0016616">
    <property type="term" value="F:oxidoreductase activity, acting on the CH-OH group of donors, NAD or NADP as acceptor"/>
    <property type="evidence" value="ECO:0007669"/>
    <property type="project" value="InterPro"/>
</dbReference>
<dbReference type="Gene3D" id="3.40.50.720">
    <property type="entry name" value="NAD(P)-binding Rossmann-like Domain"/>
    <property type="match status" value="1"/>
</dbReference>
<proteinExistence type="predicted"/>
<comment type="caution">
    <text evidence="3">The sequence shown here is derived from an EMBL/GenBank/DDBJ whole genome shotgun (WGS) entry which is preliminary data.</text>
</comment>
<evidence type="ECO:0000259" key="2">
    <source>
        <dbReference type="Pfam" id="PF03721"/>
    </source>
</evidence>